<evidence type="ECO:0000313" key="2">
    <source>
        <dbReference type="EMBL" id="RQH49042.1"/>
    </source>
</evidence>
<gene>
    <name evidence="2" type="ORF">D5R40_07420</name>
</gene>
<keyword evidence="3" id="KW-1185">Reference proteome</keyword>
<proteinExistence type="predicted"/>
<dbReference type="RefSeq" id="WP_124144917.1">
    <property type="nucleotide sequence ID" value="NZ_CAWOKI010000052.1"/>
</dbReference>
<comment type="caution">
    <text evidence="2">The sequence shown here is derived from an EMBL/GenBank/DDBJ whole genome shotgun (WGS) entry which is preliminary data.</text>
</comment>
<dbReference type="PANTHER" id="PTHR43606">
    <property type="entry name" value="PHOSPHATASE, PUTATIVE (AFU_ORTHOLOGUE AFUA_6G08710)-RELATED"/>
    <property type="match status" value="1"/>
</dbReference>
<protein>
    <recommendedName>
        <fullName evidence="1">PhoD-like phosphatase metallophosphatase domain-containing protein</fullName>
    </recommendedName>
</protein>
<dbReference type="InterPro" id="IPR052900">
    <property type="entry name" value="Phospholipid_Metab_Enz"/>
</dbReference>
<dbReference type="Proteomes" id="UP000269154">
    <property type="component" value="Unassembled WGS sequence"/>
</dbReference>
<dbReference type="OrthoDB" id="327733at2"/>
<dbReference type="AlphaFoldDB" id="A0A3N6NRC1"/>
<organism evidence="2 3">
    <name type="scientific">Okeania hirsuta</name>
    <dbReference type="NCBI Taxonomy" id="1458930"/>
    <lineage>
        <taxon>Bacteria</taxon>
        <taxon>Bacillati</taxon>
        <taxon>Cyanobacteriota</taxon>
        <taxon>Cyanophyceae</taxon>
        <taxon>Oscillatoriophycideae</taxon>
        <taxon>Oscillatoriales</taxon>
        <taxon>Microcoleaceae</taxon>
        <taxon>Okeania</taxon>
    </lineage>
</organism>
<dbReference type="EMBL" id="RCBY01000028">
    <property type="protein sequence ID" value="RQH49042.1"/>
    <property type="molecule type" value="Genomic_DNA"/>
</dbReference>
<dbReference type="Gene3D" id="3.60.21.70">
    <property type="entry name" value="PhoD-like phosphatase"/>
    <property type="match status" value="1"/>
</dbReference>
<dbReference type="Pfam" id="PF09423">
    <property type="entry name" value="PhoD"/>
    <property type="match status" value="1"/>
</dbReference>
<accession>A0A3N6NRC1</accession>
<evidence type="ECO:0000313" key="3">
    <source>
        <dbReference type="Proteomes" id="UP000269154"/>
    </source>
</evidence>
<dbReference type="SUPFAM" id="SSF56300">
    <property type="entry name" value="Metallo-dependent phosphatases"/>
    <property type="match status" value="1"/>
</dbReference>
<feature type="domain" description="PhoD-like phosphatase metallophosphatase" evidence="1">
    <location>
        <begin position="51"/>
        <end position="252"/>
    </location>
</feature>
<dbReference type="PANTHER" id="PTHR43606:SF1">
    <property type="entry name" value="PHOD-LIKE PHOSPHATASE METALLOPHOSPHATASE DOMAIN-CONTAINING PROTEIN"/>
    <property type="match status" value="1"/>
</dbReference>
<sequence length="268" mass="30254">MKILAINNTLEGKNFPEISTGVNLYFIWHYKNWLGHFSILKSFYSLLFPIRSFNYGPLLDIMMLDMRSYRGPNTENLQTSRSEETEFLGSQQIEWLKQQLLKSKATWKVIGSDMPVGLVVPDGDTAAENLANGDGVPLGKELEMAELLRFIKGKNIKNVVWLTADVHYAAAHYYDPNLAQFQDFKPFWEFVSGPLNAGTFGPNKLDNTFGPVAKYQSVKVEDKVVNFPPSQGLQFFGTVKIDGSTEVMTVKLINIEGKVVYEVDLLPE</sequence>
<reference evidence="2 3" key="1">
    <citation type="journal article" date="2018" name="ACS Chem. Biol.">
        <title>Ketoreductase domain dysfunction expands chemodiversity: malyngamide biosynthesis in the cyanobacterium Okeania hirsuta.</title>
        <authorList>
            <person name="Moss N.A."/>
            <person name="Leao T."/>
            <person name="Rankin M."/>
            <person name="McCullough T.M."/>
            <person name="Qu P."/>
            <person name="Korobeynikov A."/>
            <person name="Smith J.L."/>
            <person name="Gerwick L."/>
            <person name="Gerwick W.H."/>
        </authorList>
    </citation>
    <scope>NUCLEOTIDE SEQUENCE [LARGE SCALE GENOMIC DNA]</scope>
    <source>
        <strain evidence="2 3">PAB10Feb10-1</strain>
    </source>
</reference>
<name>A0A3N6NRC1_9CYAN</name>
<dbReference type="InterPro" id="IPR038607">
    <property type="entry name" value="PhoD-like_sf"/>
</dbReference>
<dbReference type="InterPro" id="IPR029052">
    <property type="entry name" value="Metallo-depent_PP-like"/>
</dbReference>
<evidence type="ECO:0000259" key="1">
    <source>
        <dbReference type="Pfam" id="PF09423"/>
    </source>
</evidence>
<dbReference type="InterPro" id="IPR018946">
    <property type="entry name" value="PhoD-like_MPP"/>
</dbReference>